<evidence type="ECO:0000256" key="1">
    <source>
        <dbReference type="ARBA" id="ARBA00002076"/>
    </source>
</evidence>
<gene>
    <name evidence="18" type="ORF">LITE_LOCUS16170</name>
</gene>
<comment type="caution">
    <text evidence="18">The sequence shown here is derived from an EMBL/GenBank/DDBJ whole genome shotgun (WGS) entry which is preliminary data.</text>
</comment>
<dbReference type="InterPro" id="IPR010259">
    <property type="entry name" value="S8pro/Inhibitor_I9"/>
</dbReference>
<comment type="function">
    <text evidence="1">Required for arbuscular mycorrhiza (AM) development during AM symbiosis with AM fungi (e.g. Glomeromycota intraradices).</text>
</comment>
<dbReference type="CDD" id="cd02120">
    <property type="entry name" value="PA_subtilisin_like"/>
    <property type="match status" value="1"/>
</dbReference>
<dbReference type="InterPro" id="IPR037045">
    <property type="entry name" value="S8pro/Inhibitor_I9_sf"/>
</dbReference>
<proteinExistence type="inferred from homology"/>
<keyword evidence="5" id="KW-0964">Secreted</keyword>
<keyword evidence="6 12" id="KW-0645">Protease</keyword>
<dbReference type="InterPro" id="IPR023827">
    <property type="entry name" value="Peptidase_S8_Asp-AS"/>
</dbReference>
<dbReference type="Gene3D" id="3.40.50.200">
    <property type="entry name" value="Peptidase S8/S53 domain"/>
    <property type="match status" value="1"/>
</dbReference>
<dbReference type="InterPro" id="IPR000209">
    <property type="entry name" value="Peptidase_S8/S53_dom"/>
</dbReference>
<keyword evidence="7 13" id="KW-0732">Signal</keyword>
<feature type="domain" description="PA" evidence="15">
    <location>
        <begin position="359"/>
        <end position="447"/>
    </location>
</feature>
<dbReference type="CDD" id="cd04852">
    <property type="entry name" value="Peptidases_S8_3"/>
    <property type="match status" value="1"/>
</dbReference>
<dbReference type="SUPFAM" id="SSF52743">
    <property type="entry name" value="Subtilisin-like"/>
    <property type="match status" value="1"/>
</dbReference>
<evidence type="ECO:0000259" key="17">
    <source>
        <dbReference type="Pfam" id="PF17766"/>
    </source>
</evidence>
<dbReference type="Pfam" id="PF17766">
    <property type="entry name" value="fn3_6"/>
    <property type="match status" value="1"/>
</dbReference>
<dbReference type="AlphaFoldDB" id="A0AAV0JWZ3"/>
<accession>A0AAV0JWZ3</accession>
<dbReference type="PROSITE" id="PS00136">
    <property type="entry name" value="SUBTILASE_ASP"/>
    <property type="match status" value="1"/>
</dbReference>
<dbReference type="PRINTS" id="PR00723">
    <property type="entry name" value="SUBTILISIN"/>
</dbReference>
<dbReference type="EMBL" id="CAMGYJ010000005">
    <property type="protein sequence ID" value="CAI0414078.1"/>
    <property type="molecule type" value="Genomic_DNA"/>
</dbReference>
<dbReference type="InterPro" id="IPR034197">
    <property type="entry name" value="Peptidases_S8_3"/>
</dbReference>
<evidence type="ECO:0000256" key="8">
    <source>
        <dbReference type="ARBA" id="ARBA00022801"/>
    </source>
</evidence>
<dbReference type="GO" id="GO:0048046">
    <property type="term" value="C:apoplast"/>
    <property type="evidence" value="ECO:0007669"/>
    <property type="project" value="UniProtKB-SubCell"/>
</dbReference>
<dbReference type="InterPro" id="IPR045051">
    <property type="entry name" value="SBT"/>
</dbReference>
<dbReference type="InterPro" id="IPR046450">
    <property type="entry name" value="PA_dom_sf"/>
</dbReference>
<evidence type="ECO:0000313" key="18">
    <source>
        <dbReference type="EMBL" id="CAI0414078.1"/>
    </source>
</evidence>
<dbReference type="GO" id="GO:0006508">
    <property type="term" value="P:proteolysis"/>
    <property type="evidence" value="ECO:0007669"/>
    <property type="project" value="UniProtKB-KW"/>
</dbReference>
<dbReference type="GO" id="GO:0009610">
    <property type="term" value="P:response to symbiotic fungus"/>
    <property type="evidence" value="ECO:0007669"/>
    <property type="project" value="UniProtKB-ARBA"/>
</dbReference>
<keyword evidence="19" id="KW-1185">Reference proteome</keyword>
<keyword evidence="10" id="KW-0325">Glycoprotein</keyword>
<feature type="domain" description="Inhibitor I9" evidence="16">
    <location>
        <begin position="57"/>
        <end position="114"/>
    </location>
</feature>
<evidence type="ECO:0000256" key="13">
    <source>
        <dbReference type="SAM" id="SignalP"/>
    </source>
</evidence>
<feature type="signal peptide" evidence="13">
    <location>
        <begin position="1"/>
        <end position="25"/>
    </location>
</feature>
<protein>
    <submittedName>
        <fullName evidence="18">Uncharacterized protein</fullName>
    </submittedName>
</protein>
<evidence type="ECO:0000256" key="10">
    <source>
        <dbReference type="ARBA" id="ARBA00023180"/>
    </source>
</evidence>
<dbReference type="InterPro" id="IPR041469">
    <property type="entry name" value="Subtilisin-like_FN3"/>
</dbReference>
<evidence type="ECO:0000259" key="14">
    <source>
        <dbReference type="Pfam" id="PF00082"/>
    </source>
</evidence>
<dbReference type="Pfam" id="PF00082">
    <property type="entry name" value="Peptidase_S8"/>
    <property type="match status" value="1"/>
</dbReference>
<name>A0AAV0JWZ3_9ROSI</name>
<evidence type="ECO:0000256" key="11">
    <source>
        <dbReference type="PIRSR" id="PIRSR615500-1"/>
    </source>
</evidence>
<dbReference type="InterPro" id="IPR003137">
    <property type="entry name" value="PA_domain"/>
</dbReference>
<dbReference type="PROSITE" id="PS51892">
    <property type="entry name" value="SUBTILASE"/>
    <property type="match status" value="1"/>
</dbReference>
<evidence type="ECO:0000256" key="3">
    <source>
        <dbReference type="ARBA" id="ARBA00011073"/>
    </source>
</evidence>
<dbReference type="Proteomes" id="UP001154282">
    <property type="component" value="Unassembled WGS sequence"/>
</dbReference>
<dbReference type="Gene3D" id="2.60.40.2310">
    <property type="match status" value="1"/>
</dbReference>
<feature type="chain" id="PRO_5043448999" evidence="13">
    <location>
        <begin position="26"/>
        <end position="741"/>
    </location>
</feature>
<evidence type="ECO:0000313" key="19">
    <source>
        <dbReference type="Proteomes" id="UP001154282"/>
    </source>
</evidence>
<feature type="domain" description="Subtilisin-like protease fibronectin type-III" evidence="17">
    <location>
        <begin position="643"/>
        <end position="736"/>
    </location>
</feature>
<evidence type="ECO:0000256" key="12">
    <source>
        <dbReference type="PROSITE-ProRule" id="PRU01240"/>
    </source>
</evidence>
<dbReference type="Gene3D" id="3.50.30.30">
    <property type="match status" value="1"/>
</dbReference>
<evidence type="ECO:0000256" key="2">
    <source>
        <dbReference type="ARBA" id="ARBA00004271"/>
    </source>
</evidence>
<evidence type="ECO:0000256" key="6">
    <source>
        <dbReference type="ARBA" id="ARBA00022670"/>
    </source>
</evidence>
<evidence type="ECO:0000256" key="9">
    <source>
        <dbReference type="ARBA" id="ARBA00022825"/>
    </source>
</evidence>
<feature type="active site" description="Charge relay system" evidence="11 12">
    <location>
        <position position="529"/>
    </location>
</feature>
<keyword evidence="9 12" id="KW-0720">Serine protease</keyword>
<dbReference type="FunFam" id="2.60.40.2310:FF:000001">
    <property type="entry name" value="Subtilisin-like protease SBT1.5"/>
    <property type="match status" value="1"/>
</dbReference>
<dbReference type="InterPro" id="IPR036852">
    <property type="entry name" value="Peptidase_S8/S53_dom_sf"/>
</dbReference>
<sequence>MLGKNMNMAVAYLITFTTLFCFTMAAPVENALKTYLVFVEKPQGLDSLESENLDSYYQQFLPVTTELTSDEPRMVHSYRHVITGFAAKLTSAEVQAMEQKEGFLSARPERILSLQTTYTPKFLGLQQNTGFWNSSNYGKGVIVGVLDTGVTPNHPSFNDKGMPPPPAKWKGKCELKEACNNKVIGARNLVASGESPADDEGHGTHTASTAAGSAVQGANALGQGWGTASGMAPMAHLAIYKVCGEQGCPDSAILGAIDAAVGDGVDVLSLSLGGDSAPFYEDGIAIGAFGAIKKGVLVSCAAGNNGPTTGSLSNEAPWILTVGASTVDRQMGSTVLLGNKKEMDGQTLFQPKDYPSKMLPLVYAGSSANSSGVYCAPGSLNKLDVKGKMVVCEMGGEIKRLDKGIEVKSNGGAAMILINNVANGFTTLADAHELPASHVSYEAGLAIKAYMNSTSSPTASIMFKGTVIGKQDAPQVASFSSRGPSQASPGIMKPDVIGPGVSTLAAWPVPLENINNASGPIFNMISGTSMACPHLSGIVALVRSAHPDWSPAAIKSAIMTTTHLTQISGKPITDEQGLIADMFDMGSGHVNPAGASNPGLIYDIQPDDYVPYLCGLGYTNAQVSTIVQKKVECSSNQSISETQLNYPSFVLQLGSQPLTFTRTVTNVGKANSVYKVEVYAPNGVEVKVEPKEIVFNTLNDKANYSVTFSVKNGTSQRFVQGSLFWVADGYSVKSPFGIIVD</sequence>
<comment type="subcellular location">
    <subcellularLocation>
        <location evidence="2">Secreted</location>
        <location evidence="2">Extracellular space</location>
        <location evidence="2">Apoplast</location>
    </subcellularLocation>
</comment>
<dbReference type="InterPro" id="IPR015500">
    <property type="entry name" value="Peptidase_S8_subtilisin-rel"/>
</dbReference>
<dbReference type="SUPFAM" id="SSF52025">
    <property type="entry name" value="PA domain"/>
    <property type="match status" value="1"/>
</dbReference>
<evidence type="ECO:0000256" key="4">
    <source>
        <dbReference type="ARBA" id="ARBA00022523"/>
    </source>
</evidence>
<keyword evidence="4" id="KW-0052">Apoplast</keyword>
<dbReference type="GO" id="GO:0004252">
    <property type="term" value="F:serine-type endopeptidase activity"/>
    <property type="evidence" value="ECO:0007669"/>
    <property type="project" value="UniProtKB-UniRule"/>
</dbReference>
<organism evidence="18 19">
    <name type="scientific">Linum tenue</name>
    <dbReference type="NCBI Taxonomy" id="586396"/>
    <lineage>
        <taxon>Eukaryota</taxon>
        <taxon>Viridiplantae</taxon>
        <taxon>Streptophyta</taxon>
        <taxon>Embryophyta</taxon>
        <taxon>Tracheophyta</taxon>
        <taxon>Spermatophyta</taxon>
        <taxon>Magnoliopsida</taxon>
        <taxon>eudicotyledons</taxon>
        <taxon>Gunneridae</taxon>
        <taxon>Pentapetalae</taxon>
        <taxon>rosids</taxon>
        <taxon>fabids</taxon>
        <taxon>Malpighiales</taxon>
        <taxon>Linaceae</taxon>
        <taxon>Linum</taxon>
    </lineage>
</organism>
<reference evidence="18" key="1">
    <citation type="submission" date="2022-08" db="EMBL/GenBank/DDBJ databases">
        <authorList>
            <person name="Gutierrez-Valencia J."/>
        </authorList>
    </citation>
    <scope>NUCLEOTIDE SEQUENCE</scope>
</reference>
<evidence type="ECO:0000256" key="5">
    <source>
        <dbReference type="ARBA" id="ARBA00022525"/>
    </source>
</evidence>
<feature type="domain" description="Peptidase S8/S53" evidence="14">
    <location>
        <begin position="138"/>
        <end position="565"/>
    </location>
</feature>
<feature type="active site" description="Charge relay system" evidence="11 12">
    <location>
        <position position="202"/>
    </location>
</feature>
<evidence type="ECO:0000259" key="16">
    <source>
        <dbReference type="Pfam" id="PF05922"/>
    </source>
</evidence>
<keyword evidence="8 12" id="KW-0378">Hydrolase</keyword>
<dbReference type="FunFam" id="3.50.30.30:FF:000005">
    <property type="entry name" value="subtilisin-like protease SBT1.5"/>
    <property type="match status" value="1"/>
</dbReference>
<comment type="similarity">
    <text evidence="3 12">Belongs to the peptidase S8 family.</text>
</comment>
<dbReference type="PANTHER" id="PTHR10795">
    <property type="entry name" value="PROPROTEIN CONVERTASE SUBTILISIN/KEXIN"/>
    <property type="match status" value="1"/>
</dbReference>
<evidence type="ECO:0000256" key="7">
    <source>
        <dbReference type="ARBA" id="ARBA00022729"/>
    </source>
</evidence>
<dbReference type="Gene3D" id="3.30.70.80">
    <property type="entry name" value="Peptidase S8 propeptide/proteinase inhibitor I9"/>
    <property type="match status" value="1"/>
</dbReference>
<feature type="active site" description="Charge relay system" evidence="11 12">
    <location>
        <position position="147"/>
    </location>
</feature>
<evidence type="ECO:0000259" key="15">
    <source>
        <dbReference type="Pfam" id="PF02225"/>
    </source>
</evidence>
<dbReference type="Pfam" id="PF05922">
    <property type="entry name" value="Inhibitor_I9"/>
    <property type="match status" value="1"/>
</dbReference>
<dbReference type="Pfam" id="PF02225">
    <property type="entry name" value="PA"/>
    <property type="match status" value="1"/>
</dbReference>